<protein>
    <recommendedName>
        <fullName evidence="3">Pseudouridine synthase</fullName>
        <ecNumber evidence="3">5.4.99.-</ecNumber>
    </recommendedName>
</protein>
<dbReference type="GO" id="GO:0003723">
    <property type="term" value="F:RNA binding"/>
    <property type="evidence" value="ECO:0007669"/>
    <property type="project" value="InterPro"/>
</dbReference>
<dbReference type="Pfam" id="PF00849">
    <property type="entry name" value="PseudoU_synth_2"/>
    <property type="match status" value="1"/>
</dbReference>
<dbReference type="GO" id="GO:0140098">
    <property type="term" value="F:catalytic activity, acting on RNA"/>
    <property type="evidence" value="ECO:0007669"/>
    <property type="project" value="UniProtKB-ARBA"/>
</dbReference>
<dbReference type="InterPro" id="IPR050343">
    <property type="entry name" value="RsuA_PseudoU_synthase"/>
</dbReference>
<evidence type="ECO:0000256" key="1">
    <source>
        <dbReference type="ARBA" id="ARBA00008348"/>
    </source>
</evidence>
<dbReference type="CDD" id="cd02566">
    <property type="entry name" value="PseudoU_synth_RluE"/>
    <property type="match status" value="1"/>
</dbReference>
<dbReference type="AlphaFoldDB" id="A0AA45KFM3"/>
<evidence type="ECO:0000313" key="5">
    <source>
        <dbReference type="EMBL" id="QSE76096.1"/>
    </source>
</evidence>
<feature type="domain" description="Pseudouridine synthase RsuA/RluA-like" evidence="4">
    <location>
        <begin position="2"/>
        <end position="147"/>
    </location>
</feature>
<evidence type="ECO:0000256" key="2">
    <source>
        <dbReference type="ARBA" id="ARBA00023235"/>
    </source>
</evidence>
<gene>
    <name evidence="5" type="ORF">JW886_06385</name>
</gene>
<dbReference type="GO" id="GO:0001522">
    <property type="term" value="P:pseudouridine synthesis"/>
    <property type="evidence" value="ECO:0007669"/>
    <property type="project" value="InterPro"/>
</dbReference>
<evidence type="ECO:0000313" key="6">
    <source>
        <dbReference type="Proteomes" id="UP000663608"/>
    </source>
</evidence>
<sequence length="178" mass="20382">MIILFNKPYDVLTKFTDEMGRKTLKDFIKIPHVYAAGRLDKDSEGLLLLTNDGKLNHLLTDPKSKAYKTYVVQVEGVFDEKAASKLRQGVQLKDGKALPAKVKLIDEPDWLWVRNPPIRERQSIPTSWVEISIKEGKNRQIRRMTAAVGFPTLRLIRWSIGQYSLGTLKSGEYKIIKK</sequence>
<evidence type="ECO:0000259" key="4">
    <source>
        <dbReference type="Pfam" id="PF00849"/>
    </source>
</evidence>
<dbReference type="GO" id="GO:0009982">
    <property type="term" value="F:pseudouridine synthase activity"/>
    <property type="evidence" value="ECO:0007669"/>
    <property type="project" value="InterPro"/>
</dbReference>
<dbReference type="InterPro" id="IPR042092">
    <property type="entry name" value="PsdUridine_s_RsuA/RluB/E/F_cat"/>
</dbReference>
<dbReference type="InterPro" id="IPR020094">
    <property type="entry name" value="TruA/RsuA/RluB/E/F_N"/>
</dbReference>
<dbReference type="EC" id="5.4.99.-" evidence="3"/>
<proteinExistence type="inferred from homology"/>
<dbReference type="SUPFAM" id="SSF55120">
    <property type="entry name" value="Pseudouridine synthase"/>
    <property type="match status" value="1"/>
</dbReference>
<keyword evidence="6" id="KW-1185">Reference proteome</keyword>
<dbReference type="InterPro" id="IPR018496">
    <property type="entry name" value="PsdUridine_synth_RsuA/RluB_CS"/>
</dbReference>
<keyword evidence="2 3" id="KW-0413">Isomerase</keyword>
<dbReference type="GO" id="GO:0006364">
    <property type="term" value="P:rRNA processing"/>
    <property type="evidence" value="ECO:0007669"/>
    <property type="project" value="UniProtKB-ARBA"/>
</dbReference>
<dbReference type="Gene3D" id="3.30.70.1560">
    <property type="entry name" value="Alpha-L RNA-binding motif"/>
    <property type="match status" value="1"/>
</dbReference>
<dbReference type="InterPro" id="IPR006145">
    <property type="entry name" value="PsdUridine_synth_RsuA/RluA"/>
</dbReference>
<dbReference type="InterPro" id="IPR020103">
    <property type="entry name" value="PsdUridine_synth_cat_dom_sf"/>
</dbReference>
<evidence type="ECO:0000256" key="3">
    <source>
        <dbReference type="RuleBase" id="RU003887"/>
    </source>
</evidence>
<dbReference type="InterPro" id="IPR000748">
    <property type="entry name" value="PsdUridine_synth_RsuA/RluB/E/F"/>
</dbReference>
<dbReference type="EMBL" id="CP070872">
    <property type="protein sequence ID" value="QSE76096.1"/>
    <property type="molecule type" value="Genomic_DNA"/>
</dbReference>
<accession>A0AA45KFM3</accession>
<dbReference type="Proteomes" id="UP000663608">
    <property type="component" value="Chromosome"/>
</dbReference>
<organism evidence="5 6">
    <name type="scientific">Lactococcus taiwanensis</name>
    <dbReference type="NCBI Taxonomy" id="1151742"/>
    <lineage>
        <taxon>Bacteria</taxon>
        <taxon>Bacillati</taxon>
        <taxon>Bacillota</taxon>
        <taxon>Bacilli</taxon>
        <taxon>Lactobacillales</taxon>
        <taxon>Streptococcaceae</taxon>
        <taxon>Lactococcus</taxon>
    </lineage>
</organism>
<dbReference type="RefSeq" id="WP_205871602.1">
    <property type="nucleotide sequence ID" value="NZ_CP070872.1"/>
</dbReference>
<dbReference type="PANTHER" id="PTHR47683">
    <property type="entry name" value="PSEUDOURIDINE SYNTHASE FAMILY PROTEIN-RELATED"/>
    <property type="match status" value="1"/>
</dbReference>
<comment type="similarity">
    <text evidence="1 3">Belongs to the pseudouridine synthase RsuA family.</text>
</comment>
<dbReference type="PROSITE" id="PS01149">
    <property type="entry name" value="PSI_RSU"/>
    <property type="match status" value="1"/>
</dbReference>
<name>A0AA45KFM3_9LACT</name>
<dbReference type="Gene3D" id="3.30.70.580">
    <property type="entry name" value="Pseudouridine synthase I, catalytic domain, N-terminal subdomain"/>
    <property type="match status" value="1"/>
</dbReference>
<dbReference type="PANTHER" id="PTHR47683:SF2">
    <property type="entry name" value="RNA-BINDING S4 DOMAIN-CONTAINING PROTEIN"/>
    <property type="match status" value="1"/>
</dbReference>
<reference evidence="5 6" key="1">
    <citation type="submission" date="2021-02" db="EMBL/GenBank/DDBJ databases">
        <title>Complete genome sequence of Lactococcus lactis strain K_LL004.</title>
        <authorList>
            <person name="Kim H.B."/>
        </authorList>
    </citation>
    <scope>NUCLEOTIDE SEQUENCE [LARGE SCALE GENOMIC DNA]</scope>
    <source>
        <strain evidence="5 6">K_LL004</strain>
    </source>
</reference>
<dbReference type="NCBIfam" id="TIGR00093">
    <property type="entry name" value="pseudouridine synthase"/>
    <property type="match status" value="1"/>
</dbReference>
<dbReference type="KEGG" id="lti:JW886_06385"/>